<feature type="non-terminal residue" evidence="1">
    <location>
        <position position="197"/>
    </location>
</feature>
<reference evidence="1" key="1">
    <citation type="submission" date="2022-07" db="EMBL/GenBank/DDBJ databases">
        <title>Phylogenomic reconstructions and comparative analyses of Kickxellomycotina fungi.</title>
        <authorList>
            <person name="Reynolds N.K."/>
            <person name="Stajich J.E."/>
            <person name="Barry K."/>
            <person name="Grigoriev I.V."/>
            <person name="Crous P."/>
            <person name="Smith M.E."/>
        </authorList>
    </citation>
    <scope>NUCLEOTIDE SEQUENCE</scope>
    <source>
        <strain evidence="1">NRRL 5244</strain>
    </source>
</reference>
<dbReference type="EMBL" id="JANBPW010006216">
    <property type="protein sequence ID" value="KAJ1931025.1"/>
    <property type="molecule type" value="Genomic_DNA"/>
</dbReference>
<accession>A0ACC1IYR7</accession>
<evidence type="ECO:0000313" key="1">
    <source>
        <dbReference type="EMBL" id="KAJ1931025.1"/>
    </source>
</evidence>
<dbReference type="Proteomes" id="UP001150603">
    <property type="component" value="Unassembled WGS sequence"/>
</dbReference>
<comment type="caution">
    <text evidence="1">The sequence shown here is derived from an EMBL/GenBank/DDBJ whole genome shotgun (WGS) entry which is preliminary data.</text>
</comment>
<name>A0ACC1IYR7_9FUNG</name>
<sequence>MGVFLAAMLGLYQETTYKKYGKHWQEGLFYNHVLALPMFLFFRNDILAQMRALSVSRPVNLAALPVVGPLCPNISVPSLWVSLVANILSQLVCVSGVHRLTSMSSSLTLNVVLNLRKLVSLVLSVVLFKNSVNAGMVAGCLMVFVGTFAYSQTNQLLPPKQQSAVKSDSGSEVVVASAMDQPKTPALKQVNRPSTQK</sequence>
<gene>
    <name evidence="1" type="primary">YEA4</name>
    <name evidence="1" type="ORF">FBU59_006850</name>
</gene>
<evidence type="ECO:0000313" key="2">
    <source>
        <dbReference type="Proteomes" id="UP001150603"/>
    </source>
</evidence>
<organism evidence="1 2">
    <name type="scientific">Linderina macrospora</name>
    <dbReference type="NCBI Taxonomy" id="4868"/>
    <lineage>
        <taxon>Eukaryota</taxon>
        <taxon>Fungi</taxon>
        <taxon>Fungi incertae sedis</taxon>
        <taxon>Zoopagomycota</taxon>
        <taxon>Kickxellomycotina</taxon>
        <taxon>Kickxellomycetes</taxon>
        <taxon>Kickxellales</taxon>
        <taxon>Kickxellaceae</taxon>
        <taxon>Linderina</taxon>
    </lineage>
</organism>
<proteinExistence type="predicted"/>
<keyword evidence="2" id="KW-1185">Reference proteome</keyword>
<protein>
    <submittedName>
        <fullName evidence="1">Golgi uridine diphosphate-N- acetylglucosamine transporter</fullName>
    </submittedName>
</protein>